<evidence type="ECO:0000313" key="3">
    <source>
        <dbReference type="Proteomes" id="UP000248536"/>
    </source>
</evidence>
<feature type="signal peptide" evidence="1">
    <location>
        <begin position="1"/>
        <end position="21"/>
    </location>
</feature>
<dbReference type="NCBIfam" id="TIGR03519">
    <property type="entry name" value="T9SS_PorP_fam"/>
    <property type="match status" value="1"/>
</dbReference>
<dbReference type="KEGG" id="spon:HME9304_02997"/>
<protein>
    <recommendedName>
        <fullName evidence="4">Type IX secretion system membrane protein PorP/SprF</fullName>
    </recommendedName>
</protein>
<dbReference type="InterPro" id="IPR019861">
    <property type="entry name" value="PorP/SprF_Bacteroidetes"/>
</dbReference>
<dbReference type="AlphaFoldDB" id="A0A2Z4LVK9"/>
<evidence type="ECO:0008006" key="4">
    <source>
        <dbReference type="Google" id="ProtNLM"/>
    </source>
</evidence>
<feature type="chain" id="PRO_5016289183" description="Type IX secretion system membrane protein PorP/SprF" evidence="1">
    <location>
        <begin position="22"/>
        <end position="316"/>
    </location>
</feature>
<sequence>MHKNHFIAIVLVLLGVFSSSAQQDAQYTQYMYNTQIINPAYAGNRDALSFGVLGRIQWVNFEGAPKTGTFTVNSPIGLYDNMGLGLSIVHDEIGPASESNLTVDYAYSIEVSRNSELSFGLKAGVDLLNVDYTKLNILDDADILFLNNVNNRLQPQVGAGLYFNTDRFYMGASVPNFLNTKHFDEDTLNDLEDFDGDGVAIERLHYFLIAGYVFDLNPNLKFKPATLFKAVSGSPLQWDFSANFMFNEKFTFGASYRWSASVSAMAGFQVSDAIFIGMAYDYQSTDIEDYSDGSYEVFLRFDIFKKADRILTPRFF</sequence>
<dbReference type="Proteomes" id="UP000248536">
    <property type="component" value="Chromosome"/>
</dbReference>
<evidence type="ECO:0000256" key="1">
    <source>
        <dbReference type="SAM" id="SignalP"/>
    </source>
</evidence>
<keyword evidence="1" id="KW-0732">Signal</keyword>
<name>A0A2Z4LVK9_9FLAO</name>
<evidence type="ECO:0000313" key="2">
    <source>
        <dbReference type="EMBL" id="AWX45965.1"/>
    </source>
</evidence>
<dbReference type="EMBL" id="CP030104">
    <property type="protein sequence ID" value="AWX45965.1"/>
    <property type="molecule type" value="Genomic_DNA"/>
</dbReference>
<keyword evidence="3" id="KW-1185">Reference proteome</keyword>
<organism evidence="2 3">
    <name type="scientific">Flagellimonas maritima</name>
    <dbReference type="NCBI Taxonomy" id="1383885"/>
    <lineage>
        <taxon>Bacteria</taxon>
        <taxon>Pseudomonadati</taxon>
        <taxon>Bacteroidota</taxon>
        <taxon>Flavobacteriia</taxon>
        <taxon>Flavobacteriales</taxon>
        <taxon>Flavobacteriaceae</taxon>
        <taxon>Flagellimonas</taxon>
    </lineage>
</organism>
<proteinExistence type="predicted"/>
<accession>A0A2Z4LVK9</accession>
<reference evidence="2 3" key="1">
    <citation type="submission" date="2018-06" db="EMBL/GenBank/DDBJ databases">
        <title>Spongiibacterium sp. HME9304 Genome sequencing and assembly.</title>
        <authorList>
            <person name="Kang H."/>
            <person name="Kim H."/>
            <person name="Joh K."/>
        </authorList>
    </citation>
    <scope>NUCLEOTIDE SEQUENCE [LARGE SCALE GENOMIC DNA]</scope>
    <source>
        <strain evidence="2 3">HME9304</strain>
    </source>
</reference>
<gene>
    <name evidence="2" type="ORF">HME9304_02997</name>
</gene>
<dbReference type="Pfam" id="PF11751">
    <property type="entry name" value="PorP_SprF"/>
    <property type="match status" value="1"/>
</dbReference>
<dbReference type="OrthoDB" id="1114455at2"/>